<dbReference type="PANTHER" id="PTHR30011">
    <property type="entry name" value="ALKANESULFONATE MONOOXYGENASE-RELATED"/>
    <property type="match status" value="1"/>
</dbReference>
<evidence type="ECO:0000259" key="7">
    <source>
        <dbReference type="Pfam" id="PF00296"/>
    </source>
</evidence>
<evidence type="ECO:0000313" key="9">
    <source>
        <dbReference type="Proteomes" id="UP000249065"/>
    </source>
</evidence>
<feature type="binding site" evidence="6">
    <location>
        <position position="231"/>
    </location>
    <ligand>
        <name>FMN</name>
        <dbReference type="ChEBI" id="CHEBI:58210"/>
    </ligand>
</feature>
<dbReference type="Proteomes" id="UP000249065">
    <property type="component" value="Unassembled WGS sequence"/>
</dbReference>
<proteinExistence type="inferred from homology"/>
<evidence type="ECO:0000256" key="4">
    <source>
        <dbReference type="ARBA" id="ARBA00023033"/>
    </source>
</evidence>
<feature type="binding site" evidence="6">
    <location>
        <position position="60"/>
    </location>
    <ligand>
        <name>FMN</name>
        <dbReference type="ChEBI" id="CHEBI:58210"/>
    </ligand>
</feature>
<dbReference type="RefSeq" id="WP_111471974.1">
    <property type="nucleotide sequence ID" value="NZ_QLIX01000024.1"/>
</dbReference>
<dbReference type="AlphaFoldDB" id="A0A327M064"/>
<dbReference type="OrthoDB" id="6752030at2"/>
<name>A0A327M064_9PROT</name>
<comment type="similarity">
    <text evidence="5">Belongs to the NtaA/SnaA/DszA monooxygenase family.</text>
</comment>
<dbReference type="GO" id="GO:0016705">
    <property type="term" value="F:oxidoreductase activity, acting on paired donors, with incorporation or reduction of molecular oxygen"/>
    <property type="evidence" value="ECO:0007669"/>
    <property type="project" value="InterPro"/>
</dbReference>
<protein>
    <submittedName>
        <fullName evidence="8">LLM class flavin-dependent oxidoreductase</fullName>
    </submittedName>
</protein>
<dbReference type="PANTHER" id="PTHR30011:SF16">
    <property type="entry name" value="C2H2 FINGER DOMAIN TRANSCRIPTION FACTOR (EUROFUNG)-RELATED"/>
    <property type="match status" value="1"/>
</dbReference>
<keyword evidence="9" id="KW-1185">Reference proteome</keyword>
<dbReference type="EMBL" id="QLIX01000024">
    <property type="protein sequence ID" value="RAI56229.1"/>
    <property type="molecule type" value="Genomic_DNA"/>
</dbReference>
<evidence type="ECO:0000313" key="8">
    <source>
        <dbReference type="EMBL" id="RAI56229.1"/>
    </source>
</evidence>
<dbReference type="SUPFAM" id="SSF51679">
    <property type="entry name" value="Bacterial luciferase-like"/>
    <property type="match status" value="1"/>
</dbReference>
<dbReference type="Pfam" id="PF00296">
    <property type="entry name" value="Bac_luciferase"/>
    <property type="match status" value="1"/>
</dbReference>
<reference evidence="9" key="1">
    <citation type="submission" date="2018-06" db="EMBL/GenBank/DDBJ databases">
        <authorList>
            <person name="Khan S.A."/>
        </authorList>
    </citation>
    <scope>NUCLEOTIDE SEQUENCE [LARGE SCALE GENOMIC DNA]</scope>
    <source>
        <strain evidence="9">DB-1506</strain>
    </source>
</reference>
<dbReference type="CDD" id="cd01095">
    <property type="entry name" value="Nitrilotriacetate_monoxgenase"/>
    <property type="match status" value="1"/>
</dbReference>
<feature type="binding site" evidence="6">
    <location>
        <position position="160"/>
    </location>
    <ligand>
        <name>FMN</name>
        <dbReference type="ChEBI" id="CHEBI:58210"/>
    </ligand>
</feature>
<keyword evidence="1 6" id="KW-0285">Flavoprotein</keyword>
<evidence type="ECO:0000256" key="5">
    <source>
        <dbReference type="ARBA" id="ARBA00033748"/>
    </source>
</evidence>
<keyword evidence="3" id="KW-0560">Oxidoreductase</keyword>
<dbReference type="InterPro" id="IPR036661">
    <property type="entry name" value="Luciferase-like_sf"/>
</dbReference>
<dbReference type="Gene3D" id="3.20.20.30">
    <property type="entry name" value="Luciferase-like domain"/>
    <property type="match status" value="1"/>
</dbReference>
<evidence type="ECO:0000256" key="1">
    <source>
        <dbReference type="ARBA" id="ARBA00022630"/>
    </source>
</evidence>
<accession>A0A327M064</accession>
<evidence type="ECO:0000256" key="3">
    <source>
        <dbReference type="ARBA" id="ARBA00023002"/>
    </source>
</evidence>
<dbReference type="NCBIfam" id="TIGR03860">
    <property type="entry name" value="FMN_nitrolo"/>
    <property type="match status" value="1"/>
</dbReference>
<keyword evidence="2 6" id="KW-0288">FMN</keyword>
<sequence>MSAPRRMHLVAYLKTGPTANHPGAWRHPEAPLDDLFAPERYEHIARVLEAGRFDACFYADTFGIPDIHGGNFDAYLRLGGQISYIDPLTILPVMARVTRHLGLGATLSTTFFPPYYLARTLASLDLLTGGRAAWNVVTSATDLEARNFGLDGIPPKHLRYDRADEVLEACNALWDCWDADAIVADRARGVFVDPAKVRYAEFEGKWVKTRGPLAMPRTPQVRPVFLQAGASERGREFAARWAEMIFCTPHSKADAIAFHDDIKSRMARHGRAPEACKVLPSFAVVVAETDAIAEERYAYLQSLIDPEAQLMLNSSLLGADLSRHRTPEAMAAAQGNQGITGSVDRVLQLMQQERISFAEAASKPRGLLVGSPRTVADQLEDYFTSGACDGFIIWPTVFPRMFEEFCHLVVPELQRRGLFRTEYRGATLRDNLRNP</sequence>
<dbReference type="InterPro" id="IPR051260">
    <property type="entry name" value="Diverse_substr_monoxygenases"/>
</dbReference>
<dbReference type="InterPro" id="IPR016215">
    <property type="entry name" value="NTA_MOA"/>
</dbReference>
<feature type="domain" description="Luciferase-like" evidence="7">
    <location>
        <begin position="21"/>
        <end position="387"/>
    </location>
</feature>
<feature type="binding site" evidence="6">
    <location>
        <position position="106"/>
    </location>
    <ligand>
        <name>FMN</name>
        <dbReference type="ChEBI" id="CHEBI:58210"/>
    </ligand>
</feature>
<dbReference type="InterPro" id="IPR011251">
    <property type="entry name" value="Luciferase-like_dom"/>
</dbReference>
<gene>
    <name evidence="8" type="ORF">DOO78_21670</name>
</gene>
<evidence type="ECO:0000256" key="2">
    <source>
        <dbReference type="ARBA" id="ARBA00022643"/>
    </source>
</evidence>
<organism evidence="8 9">
    <name type="scientific">Roseicella frigidaeris</name>
    <dbReference type="NCBI Taxonomy" id="2230885"/>
    <lineage>
        <taxon>Bacteria</taxon>
        <taxon>Pseudomonadati</taxon>
        <taxon>Pseudomonadota</taxon>
        <taxon>Alphaproteobacteria</taxon>
        <taxon>Acetobacterales</taxon>
        <taxon>Roseomonadaceae</taxon>
        <taxon>Roseicella</taxon>
    </lineage>
</organism>
<dbReference type="PIRSF" id="PIRSF000337">
    <property type="entry name" value="NTA_MOA"/>
    <property type="match status" value="1"/>
</dbReference>
<comment type="caution">
    <text evidence="8">The sequence shown here is derived from an EMBL/GenBank/DDBJ whole genome shotgun (WGS) entry which is preliminary data.</text>
</comment>
<keyword evidence="4" id="KW-0503">Monooxygenase</keyword>
<dbReference type="GO" id="GO:0004497">
    <property type="term" value="F:monooxygenase activity"/>
    <property type="evidence" value="ECO:0007669"/>
    <property type="project" value="UniProtKB-KW"/>
</dbReference>
<evidence type="ECO:0000256" key="6">
    <source>
        <dbReference type="PIRSR" id="PIRSR000337-1"/>
    </source>
</evidence>